<name>A0A379E630_9BACT</name>
<evidence type="ECO:0000259" key="2">
    <source>
        <dbReference type="Pfam" id="PF14289"/>
    </source>
</evidence>
<proteinExistence type="predicted"/>
<dbReference type="AlphaFoldDB" id="A0A379E630"/>
<organism evidence="3 4">
    <name type="scientific">Prevotella denticola</name>
    <dbReference type="NCBI Taxonomy" id="28129"/>
    <lineage>
        <taxon>Bacteria</taxon>
        <taxon>Pseudomonadati</taxon>
        <taxon>Bacteroidota</taxon>
        <taxon>Bacteroidia</taxon>
        <taxon>Bacteroidales</taxon>
        <taxon>Prevotellaceae</taxon>
        <taxon>Prevotella</taxon>
    </lineage>
</organism>
<dbReference type="GO" id="GO:0016209">
    <property type="term" value="F:antioxidant activity"/>
    <property type="evidence" value="ECO:0007669"/>
    <property type="project" value="InterPro"/>
</dbReference>
<dbReference type="EMBL" id="UGTM01000001">
    <property type="protein sequence ID" value="SUB87782.1"/>
    <property type="molecule type" value="Genomic_DNA"/>
</dbReference>
<feature type="domain" description="Alkyl hydroperoxide reductase subunit C/ Thiol specific antioxidant" evidence="1">
    <location>
        <begin position="346"/>
        <end position="454"/>
    </location>
</feature>
<evidence type="ECO:0000313" key="3">
    <source>
        <dbReference type="EMBL" id="SUB87782.1"/>
    </source>
</evidence>
<evidence type="ECO:0000313" key="4">
    <source>
        <dbReference type="Proteomes" id="UP000255469"/>
    </source>
</evidence>
<dbReference type="InterPro" id="IPR025380">
    <property type="entry name" value="DUF4369"/>
</dbReference>
<sequence>MTKQVEGTYIVNSQFVVYVLSIPGRPVYRYNALRTVGKSVCFVGTEMGKFGSLSGFVRYLEAFALLFYQFTLPLHKAYKQKRNIYQAMKHSIGRILAAGAVAAGLAVQTGCTGEQFHVTGSVANAKDSVLYFEHNGLDGFSTVDSVKLDEKGSFSFAGDKMDNPEFYRLRIAGQIINIGIDSTETVEVKASYPQMATDYTVKGSYENEKIKELALKQIGLQARCQTILAERPELADSIINVMLTDYKRDVSRNYIFKEPMRAYSYFALFQYIAVGNQARLIFDPAKDANDNKVFGAVATSWDTYYPGTERTQNLHNITIKGMKDERIVKAQNRPVELEAKELGVIDLPLRDNHGIERHLTDLKGRVVLLDFHVFAAKGSTEYIMKMRDLYNKYHDRGLEIYMVSLDNNAHFWKEQVASLPWINVYDDTGISQAYTAPAQAFPIIYLIDRGNNIVKNPSQIRNLDEEIAKLL</sequence>
<dbReference type="Pfam" id="PF00578">
    <property type="entry name" value="AhpC-TSA"/>
    <property type="match status" value="1"/>
</dbReference>
<dbReference type="Proteomes" id="UP000255469">
    <property type="component" value="Unassembled WGS sequence"/>
</dbReference>
<accession>A0A379E630</accession>
<reference evidence="3 4" key="1">
    <citation type="submission" date="2018-06" db="EMBL/GenBank/DDBJ databases">
        <authorList>
            <consortium name="Pathogen Informatics"/>
            <person name="Doyle S."/>
        </authorList>
    </citation>
    <scope>NUCLEOTIDE SEQUENCE [LARGE SCALE GENOMIC DNA]</scope>
    <source>
        <strain evidence="3 4">NCTC13067</strain>
    </source>
</reference>
<dbReference type="Gene3D" id="3.40.30.10">
    <property type="entry name" value="Glutaredoxin"/>
    <property type="match status" value="1"/>
</dbReference>
<protein>
    <submittedName>
        <fullName evidence="3">Thiol-disulfide oxidoreductase</fullName>
    </submittedName>
</protein>
<gene>
    <name evidence="3" type="ORF">NCTC13067_01463</name>
</gene>
<dbReference type="InterPro" id="IPR000866">
    <property type="entry name" value="AhpC/TSA"/>
</dbReference>
<dbReference type="InterPro" id="IPR036249">
    <property type="entry name" value="Thioredoxin-like_sf"/>
</dbReference>
<dbReference type="SUPFAM" id="SSF52833">
    <property type="entry name" value="Thioredoxin-like"/>
    <property type="match status" value="1"/>
</dbReference>
<dbReference type="Pfam" id="PF14289">
    <property type="entry name" value="DUF4369"/>
    <property type="match status" value="1"/>
</dbReference>
<feature type="domain" description="DUF4369" evidence="2">
    <location>
        <begin position="116"/>
        <end position="209"/>
    </location>
</feature>
<evidence type="ECO:0000259" key="1">
    <source>
        <dbReference type="Pfam" id="PF00578"/>
    </source>
</evidence>
<dbReference type="GO" id="GO:0016491">
    <property type="term" value="F:oxidoreductase activity"/>
    <property type="evidence" value="ECO:0007669"/>
    <property type="project" value="InterPro"/>
</dbReference>